<dbReference type="InterPro" id="IPR029058">
    <property type="entry name" value="AB_hydrolase_fold"/>
</dbReference>
<sequence length="539" mass="60247">MKITQYLPSLQSEIIGEYDDDHALAYFRGIPYATVTKRWTHSQPQHSLQNPFNATAFGPRCVQEEGEVLVSGGTNDPTPGDDEFSCLNLNICVPRESLQQFENGHTRERIPVMFWIHGGGFKYGANSVARYRPHRLCSMARKSGHPIILVQVGYRLGALGFAASEDLLAEMKEESGPEVAGSNGKKSIADSIVGNFGFVDQRNALKWVQEHIQDFGGDPESVTAFGISAGSASVHDHILTGEPMFDRAICMSGAAPTLGPLPFAQYQQAWDHLCSKVGVSGEPTKVRLDRLRALPPHEILRSYSTAAMGPMADGVLLPKSWTFQQPNQTRCLSLIVGDTNVEGIIFDGVARRWKPSQLAKKVRELLSETQASDFFRLFAFTGDDEQPWETYRNSMRRFMSVIMFHFPNTRIAETFQSSGGGDAFLYHFEEPSPFPGPTYGVSYHGQCAMYMYGVENDSLPIESQRIAETMAEIWTSFAYGEVPWESYTVAERFMRFGPKGTIELRDAGSDETRQYGYVAWLSENFEDAMRLAREILQVE</sequence>
<reference evidence="2 3" key="1">
    <citation type="submission" date="2015-01" db="EMBL/GenBank/DDBJ databases">
        <title>The Genome Sequence of Exophiala spinifera CBS89968.</title>
        <authorList>
            <consortium name="The Broad Institute Genomics Platform"/>
            <person name="Cuomo C."/>
            <person name="de Hoog S."/>
            <person name="Gorbushina A."/>
            <person name="Stielow B."/>
            <person name="Teixiera M."/>
            <person name="Abouelleil A."/>
            <person name="Chapman S.B."/>
            <person name="Priest M."/>
            <person name="Young S.K."/>
            <person name="Wortman J."/>
            <person name="Nusbaum C."/>
            <person name="Birren B."/>
        </authorList>
    </citation>
    <scope>NUCLEOTIDE SEQUENCE [LARGE SCALE GENOMIC DNA]</scope>
    <source>
        <strain evidence="2 3">CBS 89968</strain>
    </source>
</reference>
<dbReference type="RefSeq" id="XP_016230249.1">
    <property type="nucleotide sequence ID" value="XM_016386117.1"/>
</dbReference>
<keyword evidence="3" id="KW-1185">Reference proteome</keyword>
<dbReference type="STRING" id="91928.A0A0D2ATK6"/>
<evidence type="ECO:0000313" key="2">
    <source>
        <dbReference type="EMBL" id="KIW10033.1"/>
    </source>
</evidence>
<dbReference type="Pfam" id="PF00135">
    <property type="entry name" value="COesterase"/>
    <property type="match status" value="2"/>
</dbReference>
<dbReference type="InterPro" id="IPR002018">
    <property type="entry name" value="CarbesteraseB"/>
</dbReference>
<dbReference type="SUPFAM" id="SSF53474">
    <property type="entry name" value="alpha/beta-Hydrolases"/>
    <property type="match status" value="1"/>
</dbReference>
<protein>
    <recommendedName>
        <fullName evidence="1">Carboxylesterase type B domain-containing protein</fullName>
    </recommendedName>
</protein>
<dbReference type="OrthoDB" id="3200163at2759"/>
<accession>A0A0D2ATK6</accession>
<dbReference type="HOGENOM" id="CLU_006586_14_1_1"/>
<gene>
    <name evidence="2" type="ORF">PV08_11809</name>
</gene>
<evidence type="ECO:0000313" key="3">
    <source>
        <dbReference type="Proteomes" id="UP000053328"/>
    </source>
</evidence>
<dbReference type="GeneID" id="27338892"/>
<dbReference type="Proteomes" id="UP000053328">
    <property type="component" value="Unassembled WGS sequence"/>
</dbReference>
<dbReference type="InterPro" id="IPR050309">
    <property type="entry name" value="Type-B_Carboxylest/Lipase"/>
</dbReference>
<feature type="domain" description="Carboxylesterase type B" evidence="1">
    <location>
        <begin position="21"/>
        <end position="166"/>
    </location>
</feature>
<evidence type="ECO:0000259" key="1">
    <source>
        <dbReference type="Pfam" id="PF00135"/>
    </source>
</evidence>
<feature type="domain" description="Carboxylesterase type B" evidence="1">
    <location>
        <begin position="190"/>
        <end position="485"/>
    </location>
</feature>
<name>A0A0D2ATK6_9EURO</name>
<dbReference type="VEuPathDB" id="FungiDB:PV08_11809"/>
<dbReference type="AlphaFoldDB" id="A0A0D2ATK6"/>
<dbReference type="Gene3D" id="3.40.50.1820">
    <property type="entry name" value="alpha/beta hydrolase"/>
    <property type="match status" value="1"/>
</dbReference>
<dbReference type="EMBL" id="KN847501">
    <property type="protein sequence ID" value="KIW10033.1"/>
    <property type="molecule type" value="Genomic_DNA"/>
</dbReference>
<proteinExistence type="predicted"/>
<dbReference type="ESTHER" id="9euro-a0a0d2atk6">
    <property type="family name" value="Fungal_carboxylesterase_lipase"/>
</dbReference>
<dbReference type="PANTHER" id="PTHR11559">
    <property type="entry name" value="CARBOXYLESTERASE"/>
    <property type="match status" value="1"/>
</dbReference>
<organism evidence="2 3">
    <name type="scientific">Exophiala spinifera</name>
    <dbReference type="NCBI Taxonomy" id="91928"/>
    <lineage>
        <taxon>Eukaryota</taxon>
        <taxon>Fungi</taxon>
        <taxon>Dikarya</taxon>
        <taxon>Ascomycota</taxon>
        <taxon>Pezizomycotina</taxon>
        <taxon>Eurotiomycetes</taxon>
        <taxon>Chaetothyriomycetidae</taxon>
        <taxon>Chaetothyriales</taxon>
        <taxon>Herpotrichiellaceae</taxon>
        <taxon>Exophiala</taxon>
    </lineage>
</organism>